<sequence>MLILALSPSRPLQTSIAGVSLVSPVSFLNAKPSTAIFLFATVLNIEETTRFTNRLFW</sequence>
<gene>
    <name evidence="1" type="ORF">TRIUR3_23459</name>
</gene>
<organism evidence="1">
    <name type="scientific">Triticum urartu</name>
    <name type="common">Red wild einkorn</name>
    <name type="synonym">Crithodium urartu</name>
    <dbReference type="NCBI Taxonomy" id="4572"/>
    <lineage>
        <taxon>Eukaryota</taxon>
        <taxon>Viridiplantae</taxon>
        <taxon>Streptophyta</taxon>
        <taxon>Embryophyta</taxon>
        <taxon>Tracheophyta</taxon>
        <taxon>Spermatophyta</taxon>
        <taxon>Magnoliopsida</taxon>
        <taxon>Liliopsida</taxon>
        <taxon>Poales</taxon>
        <taxon>Poaceae</taxon>
        <taxon>BOP clade</taxon>
        <taxon>Pooideae</taxon>
        <taxon>Triticodae</taxon>
        <taxon>Triticeae</taxon>
        <taxon>Triticinae</taxon>
        <taxon>Triticum</taxon>
    </lineage>
</organism>
<name>M7ZW77_TRIUA</name>
<dbReference type="EMBL" id="KD057173">
    <property type="protein sequence ID" value="EMS64352.1"/>
    <property type="molecule type" value="Genomic_DNA"/>
</dbReference>
<dbReference type="AlphaFoldDB" id="M7ZW77"/>
<proteinExistence type="predicted"/>
<evidence type="ECO:0000313" key="1">
    <source>
        <dbReference type="EMBL" id="EMS64352.1"/>
    </source>
</evidence>
<accession>M7ZW77</accession>
<reference evidence="1" key="1">
    <citation type="journal article" date="2013" name="Nature">
        <title>Draft genome of the wheat A-genome progenitor Triticum urartu.</title>
        <authorList>
            <person name="Ling H.Q."/>
            <person name="Zhao S."/>
            <person name="Liu D."/>
            <person name="Wang J."/>
            <person name="Sun H."/>
            <person name="Zhang C."/>
            <person name="Fan H."/>
            <person name="Li D."/>
            <person name="Dong L."/>
            <person name="Tao Y."/>
            <person name="Gao C."/>
            <person name="Wu H."/>
            <person name="Li Y."/>
            <person name="Cui Y."/>
            <person name="Guo X."/>
            <person name="Zheng S."/>
            <person name="Wang B."/>
            <person name="Yu K."/>
            <person name="Liang Q."/>
            <person name="Yang W."/>
            <person name="Lou X."/>
            <person name="Chen J."/>
            <person name="Feng M."/>
            <person name="Jian J."/>
            <person name="Zhang X."/>
            <person name="Luo G."/>
            <person name="Jiang Y."/>
            <person name="Liu J."/>
            <person name="Wang Z."/>
            <person name="Sha Y."/>
            <person name="Zhang B."/>
            <person name="Wu H."/>
            <person name="Tang D."/>
            <person name="Shen Q."/>
            <person name="Xue P."/>
            <person name="Zou S."/>
            <person name="Wang X."/>
            <person name="Liu X."/>
            <person name="Wang F."/>
            <person name="Yang Y."/>
            <person name="An X."/>
            <person name="Dong Z."/>
            <person name="Zhang K."/>
            <person name="Zhang X."/>
            <person name="Luo M.C."/>
            <person name="Dvorak J."/>
            <person name="Tong Y."/>
            <person name="Wang J."/>
            <person name="Yang H."/>
            <person name="Li Z."/>
            <person name="Wang D."/>
            <person name="Zhang A."/>
            <person name="Wang J."/>
        </authorList>
    </citation>
    <scope>NUCLEOTIDE SEQUENCE</scope>
</reference>
<protein>
    <submittedName>
        <fullName evidence="1">Uncharacterized protein</fullName>
    </submittedName>
</protein>